<dbReference type="GO" id="GO:0016887">
    <property type="term" value="F:ATP hydrolysis activity"/>
    <property type="evidence" value="ECO:0007669"/>
    <property type="project" value="InterPro"/>
</dbReference>
<organism evidence="5">
    <name type="scientific">marine sediment metagenome</name>
    <dbReference type="NCBI Taxonomy" id="412755"/>
    <lineage>
        <taxon>unclassified sequences</taxon>
        <taxon>metagenomes</taxon>
        <taxon>ecological metagenomes</taxon>
    </lineage>
</organism>
<dbReference type="EMBL" id="BART01030544">
    <property type="protein sequence ID" value="GAH17777.1"/>
    <property type="molecule type" value="Genomic_DNA"/>
</dbReference>
<proteinExistence type="inferred from homology"/>
<evidence type="ECO:0000256" key="3">
    <source>
        <dbReference type="ARBA" id="ARBA00022970"/>
    </source>
</evidence>
<reference evidence="5" key="1">
    <citation type="journal article" date="2014" name="Front. Microbiol.">
        <title>High frequency of phylogenetically diverse reductive dehalogenase-homologous genes in deep subseafloor sedimentary metagenomes.</title>
        <authorList>
            <person name="Kawai M."/>
            <person name="Futagami T."/>
            <person name="Toyoda A."/>
            <person name="Takaki Y."/>
            <person name="Nishi S."/>
            <person name="Hori S."/>
            <person name="Arai W."/>
            <person name="Tsubouchi T."/>
            <person name="Morono Y."/>
            <person name="Uchiyama I."/>
            <person name="Ito T."/>
            <person name="Fujiyama A."/>
            <person name="Inagaki F."/>
            <person name="Takami H."/>
        </authorList>
    </citation>
    <scope>NUCLEOTIDE SEQUENCE</scope>
    <source>
        <strain evidence="5">Expedition CK06-06</strain>
    </source>
</reference>
<dbReference type="GO" id="GO:0015807">
    <property type="term" value="P:L-amino acid transport"/>
    <property type="evidence" value="ECO:0007669"/>
    <property type="project" value="TreeGrafter"/>
</dbReference>
<dbReference type="Gene3D" id="3.40.50.300">
    <property type="entry name" value="P-loop containing nucleotide triphosphate hydrolases"/>
    <property type="match status" value="1"/>
</dbReference>
<dbReference type="GO" id="GO:0005524">
    <property type="term" value="F:ATP binding"/>
    <property type="evidence" value="ECO:0007669"/>
    <property type="project" value="InterPro"/>
</dbReference>
<keyword evidence="3" id="KW-0029">Amino-acid transport</keyword>
<name>X1DC21_9ZZZZ</name>
<dbReference type="PANTHER" id="PTHR43820">
    <property type="entry name" value="HIGH-AFFINITY BRANCHED-CHAIN AMINO ACID TRANSPORT ATP-BINDING PROTEIN LIVF"/>
    <property type="match status" value="1"/>
</dbReference>
<dbReference type="SUPFAM" id="SSF52540">
    <property type="entry name" value="P-loop containing nucleoside triphosphate hydrolases"/>
    <property type="match status" value="1"/>
</dbReference>
<evidence type="ECO:0000313" key="5">
    <source>
        <dbReference type="EMBL" id="GAH17777.1"/>
    </source>
</evidence>
<comment type="similarity">
    <text evidence="1">Belongs to the ABC transporter superfamily.</text>
</comment>
<comment type="caution">
    <text evidence="5">The sequence shown here is derived from an EMBL/GenBank/DDBJ whole genome shotgun (WGS) entry which is preliminary data.</text>
</comment>
<keyword evidence="2" id="KW-0813">Transport</keyword>
<feature type="domain" description="ABC transporter" evidence="4">
    <location>
        <begin position="5"/>
        <end position="40"/>
    </location>
</feature>
<feature type="non-terminal residue" evidence="5">
    <location>
        <position position="1"/>
    </location>
</feature>
<protein>
    <recommendedName>
        <fullName evidence="4">ABC transporter domain-containing protein</fullName>
    </recommendedName>
</protein>
<evidence type="ECO:0000256" key="2">
    <source>
        <dbReference type="ARBA" id="ARBA00022448"/>
    </source>
</evidence>
<gene>
    <name evidence="5" type="ORF">S01H4_53291</name>
</gene>
<dbReference type="GO" id="GO:0015658">
    <property type="term" value="F:branched-chain amino acid transmembrane transporter activity"/>
    <property type="evidence" value="ECO:0007669"/>
    <property type="project" value="TreeGrafter"/>
</dbReference>
<dbReference type="InterPro" id="IPR052156">
    <property type="entry name" value="BCAA_Transport_ATP-bd_LivF"/>
</dbReference>
<accession>X1DC21</accession>
<dbReference type="AlphaFoldDB" id="X1DC21"/>
<dbReference type="Pfam" id="PF00005">
    <property type="entry name" value="ABC_tran"/>
    <property type="match status" value="1"/>
</dbReference>
<dbReference type="InterPro" id="IPR003439">
    <property type="entry name" value="ABC_transporter-like_ATP-bd"/>
</dbReference>
<evidence type="ECO:0000259" key="4">
    <source>
        <dbReference type="Pfam" id="PF00005"/>
    </source>
</evidence>
<dbReference type="PANTHER" id="PTHR43820:SF4">
    <property type="entry name" value="HIGH-AFFINITY BRANCHED-CHAIN AMINO ACID TRANSPORT ATP-BINDING PROTEIN LIVF"/>
    <property type="match status" value="1"/>
</dbReference>
<evidence type="ECO:0000256" key="1">
    <source>
        <dbReference type="ARBA" id="ARBA00005417"/>
    </source>
</evidence>
<sequence length="113" mass="12697">FPVLKTRSHLKGTNLSGGEQQMLSIGRALMSQPHFIIFDEISMGLSPLVVKDLYKAIKRINQEGMTVVLVEQDVKRSLKVADFAYILQEGRVTLKGNPRDFTEEAVKKAYFGL</sequence>
<dbReference type="InterPro" id="IPR027417">
    <property type="entry name" value="P-loop_NTPase"/>
</dbReference>